<reference evidence="3" key="1">
    <citation type="journal article" date="2014" name="Front. Microbiol.">
        <title>High frequency of phylogenetically diverse reductive dehalogenase-homologous genes in deep subseafloor sedimentary metagenomes.</title>
        <authorList>
            <person name="Kawai M."/>
            <person name="Futagami T."/>
            <person name="Toyoda A."/>
            <person name="Takaki Y."/>
            <person name="Nishi S."/>
            <person name="Hori S."/>
            <person name="Arai W."/>
            <person name="Tsubouchi T."/>
            <person name="Morono Y."/>
            <person name="Uchiyama I."/>
            <person name="Ito T."/>
            <person name="Fujiyama A."/>
            <person name="Inagaki F."/>
            <person name="Takami H."/>
        </authorList>
    </citation>
    <scope>NUCLEOTIDE SEQUENCE</scope>
    <source>
        <strain evidence="3">Expedition CK06-06</strain>
    </source>
</reference>
<dbReference type="AlphaFoldDB" id="X1SZP9"/>
<dbReference type="PANTHER" id="PTHR46401:SF2">
    <property type="entry name" value="GLYCOSYLTRANSFERASE WBBK-RELATED"/>
    <property type="match status" value="1"/>
</dbReference>
<feature type="non-terminal residue" evidence="3">
    <location>
        <position position="1"/>
    </location>
</feature>
<evidence type="ECO:0000259" key="2">
    <source>
        <dbReference type="Pfam" id="PF00534"/>
    </source>
</evidence>
<name>X1SZP9_9ZZZZ</name>
<protein>
    <recommendedName>
        <fullName evidence="2">Glycosyl transferase family 1 domain-containing protein</fullName>
    </recommendedName>
</protein>
<dbReference type="CDD" id="cd03801">
    <property type="entry name" value="GT4_PimA-like"/>
    <property type="match status" value="1"/>
</dbReference>
<accession>X1SZP9</accession>
<proteinExistence type="predicted"/>
<dbReference type="PANTHER" id="PTHR46401">
    <property type="entry name" value="GLYCOSYLTRANSFERASE WBBK-RELATED"/>
    <property type="match status" value="1"/>
</dbReference>
<sequence length="347" mass="39020">EMEPQFREGLVPDGFFALKDRIKEKLRPLLADAHSCIVHNLLTMHLNLAATAALAELAAEKTSHYIAWTHDATYLDPDCTIPHYGYPWDILRSPVPGVTYVAVSDFRRKNLAKLFGVPASRITVVPNPVDLPFWLALSETGRWLHQELRLWDQELVLFTPTRVSRTKNIDLGIDILPELKKLVGKVKLLVTGAPDPHAPESIAQLQGLRRRAKERGVARDVIFLSTMTSPDGTPLTRSREVVRDVYTLVDAVFLPSRYEGASLPLLEAGLLRLPAICSDIEVFQEVAGKGNALFVSLKERPEVIAAKVVEFVRSIPTAGLYRRVLRDSVWETTANRRFLLRLLRGRR</sequence>
<dbReference type="EMBL" id="BARW01008460">
    <property type="protein sequence ID" value="GAI84611.1"/>
    <property type="molecule type" value="Genomic_DNA"/>
</dbReference>
<feature type="domain" description="Glycosyl transferase family 1" evidence="2">
    <location>
        <begin position="148"/>
        <end position="312"/>
    </location>
</feature>
<dbReference type="GO" id="GO:0009103">
    <property type="term" value="P:lipopolysaccharide biosynthetic process"/>
    <property type="evidence" value="ECO:0007669"/>
    <property type="project" value="TreeGrafter"/>
</dbReference>
<organism evidence="3">
    <name type="scientific">marine sediment metagenome</name>
    <dbReference type="NCBI Taxonomy" id="412755"/>
    <lineage>
        <taxon>unclassified sequences</taxon>
        <taxon>metagenomes</taxon>
        <taxon>ecological metagenomes</taxon>
    </lineage>
</organism>
<dbReference type="GO" id="GO:0016757">
    <property type="term" value="F:glycosyltransferase activity"/>
    <property type="evidence" value="ECO:0007669"/>
    <property type="project" value="InterPro"/>
</dbReference>
<dbReference type="SUPFAM" id="SSF53756">
    <property type="entry name" value="UDP-Glycosyltransferase/glycogen phosphorylase"/>
    <property type="match status" value="1"/>
</dbReference>
<evidence type="ECO:0000256" key="1">
    <source>
        <dbReference type="ARBA" id="ARBA00022679"/>
    </source>
</evidence>
<evidence type="ECO:0000313" key="3">
    <source>
        <dbReference type="EMBL" id="GAI84611.1"/>
    </source>
</evidence>
<keyword evidence="1" id="KW-0808">Transferase</keyword>
<comment type="caution">
    <text evidence="3">The sequence shown here is derived from an EMBL/GenBank/DDBJ whole genome shotgun (WGS) entry which is preliminary data.</text>
</comment>
<dbReference type="Pfam" id="PF00534">
    <property type="entry name" value="Glycos_transf_1"/>
    <property type="match status" value="1"/>
</dbReference>
<dbReference type="Gene3D" id="3.40.50.2000">
    <property type="entry name" value="Glycogen Phosphorylase B"/>
    <property type="match status" value="2"/>
</dbReference>
<dbReference type="InterPro" id="IPR001296">
    <property type="entry name" value="Glyco_trans_1"/>
</dbReference>
<gene>
    <name evidence="3" type="ORF">S12H4_17329</name>
</gene>